<feature type="compositionally biased region" description="Polar residues" evidence="1">
    <location>
        <begin position="113"/>
        <end position="124"/>
    </location>
</feature>
<dbReference type="PANTHER" id="PTHR28122:SF1">
    <property type="entry name" value="E3 UBIQUITIN-PROTEIN LIGASE SUBSTRATE RECEPTOR MMS22"/>
    <property type="match status" value="1"/>
</dbReference>
<organism evidence="2 3">
    <name type="scientific">Polytolypa hystricis (strain UAMH7299)</name>
    <dbReference type="NCBI Taxonomy" id="1447883"/>
    <lineage>
        <taxon>Eukaryota</taxon>
        <taxon>Fungi</taxon>
        <taxon>Dikarya</taxon>
        <taxon>Ascomycota</taxon>
        <taxon>Pezizomycotina</taxon>
        <taxon>Eurotiomycetes</taxon>
        <taxon>Eurotiomycetidae</taxon>
        <taxon>Onygenales</taxon>
        <taxon>Onygenales incertae sedis</taxon>
        <taxon>Polytolypa</taxon>
    </lineage>
</organism>
<dbReference type="Pfam" id="PF09462">
    <property type="entry name" value="Mus7"/>
    <property type="match status" value="1"/>
</dbReference>
<feature type="compositionally biased region" description="Low complexity" evidence="1">
    <location>
        <begin position="180"/>
        <end position="192"/>
    </location>
</feature>
<feature type="region of interest" description="Disordered" evidence="1">
    <location>
        <begin position="429"/>
        <end position="478"/>
    </location>
</feature>
<dbReference type="GO" id="GO:0005634">
    <property type="term" value="C:nucleus"/>
    <property type="evidence" value="ECO:0007669"/>
    <property type="project" value="InterPro"/>
</dbReference>
<dbReference type="OrthoDB" id="2386201at2759"/>
<dbReference type="EMBL" id="PDNA01000023">
    <property type="protein sequence ID" value="PGH23512.1"/>
    <property type="molecule type" value="Genomic_DNA"/>
</dbReference>
<evidence type="ECO:0000313" key="2">
    <source>
        <dbReference type="EMBL" id="PGH23512.1"/>
    </source>
</evidence>
<feature type="compositionally biased region" description="Polar residues" evidence="1">
    <location>
        <begin position="347"/>
        <end position="356"/>
    </location>
</feature>
<feature type="compositionally biased region" description="Low complexity" evidence="1">
    <location>
        <begin position="757"/>
        <end position="767"/>
    </location>
</feature>
<sequence>MELWRARGYVPDSDDEEELNSQEWCKGGTELLQGTKDGQEGDGDAGEDLKSYEPQKEEVLDDAGDEDEADRHESQLVPPMPRTPLNLVAVEVPLFRRQEDYEDDPLQVGLRSQHPSSALSSTFKNAAHSPDEPDSTAPTAITAPSSPDELQMEDHFPPKQPPKTPLKSSTELQSKLDLNSPESSPLSSIPSTPQTPPHFDDDEPDNDITAPLDQPGEMLPPPALTDADIPSSLQPSGRFFRRRNPIQLHPYMLEDARYRTLFQQSGVRPIRVANTGESRPQNESQDQEFVDENVPPSSSPHAVFQLPSSPLELDYIPARPERSPGALRDSRQSGNARRSLGGENMMDMQQPSSNDYSNKRRKISHIYSAKGRIASTENRGADRLRVLDDNVSRQNGDIFDFPAPSPDDSAPPAIHGPPQFRIPRGISPSPAIIGADRAEGSQSFDPIHIRDASGPEVQPRPEIQEHSESEPESVQEGELDLPNLEILRMKRQIKGVLPASWLRLDLERQQGREEREKARKRREIEASRGRREGVRGVAQRIARRSTNSRNNTPSRTNVFLASDGESDVSSKNARNALAELMGFNDTEFDMDDDIPEDNRIDYMLPTVPRRQKQRSAQTDPRRKEPSLSGSHRGFQASSSHTSRKKRQSRITDSVGGSRHPRPAKPRSVKSRPPRLGILDAPDVREQPVQVQPQFLRVAARQARSRRDRGRKSPTRTYLRLGSKRDTEDANSSLRAWRAGTIQPTKLPSPNARRDGTRTLAAGRTGSGARRRTENSPLQQVPRDDGRLVPDTFVTNETPDQGDAGDPDVAMADNVSVVQEGSVQAASRTGQTKRPSKPWTIRRGYVISSMSRNAPRPAQLDFSNVGNHGRSSASSFQKSISALNSEYRASAPSTKHNVSLPLARFLTQNTPSPQLDARSQIATNIPETGPSPIARRPQKRQLKKRQPRRFDTEAAELRQPPSLGYDRADTISIRSDNFSVADSTSLQGLSPSGSIYTRDFNIIPLQRGTYFHTSTFVGSGEFAGSLNLLSRDLDNDCGQTVLQCDDKTYRWGPWNDSVSSEMGTIFDAIRSLLDSLVSTDTAAQLNLVPKLPGSLGIYRSVIAYVNSKLWFMDPVDRVLFIDRSLGLLSRITDGLALGTNKQFSDTAVAFHSNVESLNLVFANQVRQIASHHLVESSKTTEVATITEHCANRVLKMVSSSKGMSEIRKFLEDIQLQRIREAGVKDTHPFVEAFVIAQHILYGQHSLTLSAKDIMPTALLGSSFPQLPKDIRRLEKIWYNIFTILPLQAFDDLGIFVPGLKFEHHIDQWQAVKFLLSTVFDAYLTNPRLQPASFNNYCRALFHRCFNLINSWRWIHCKPILDTLFDFFAKNSLHNLVKEEAFGSPWFLDDLDKNPKLEVEPTDSCFHILLKVIGTGLRSMTKIYDKRKIRSFAWRLLPNHGRTYPKEEALREEDLEALRNHHDLLCTLYWATPDGCHPPIKTIRNLVHPLTSHIEASRVHIQAWFRLIKFELSTDEDASALAAFADWHSSFVVDMLDLHALARTEVEAQSGANSFFSRDLVESTVSKNQRQIESLLSMALTGLKVAVSSAKSIHQAKLLLEKLPFERLFNLFSPKVQRLGAVVCQVLDVVLAYMKLASPSNIPTPAVEPSEDSQEFGDWTAFAEIYDHQIIPSEGIMFLDDSIRPVLSRFVSNCFGEDDVPEDAVLSKVIECWVSVGASLVKNGLRQWSSYLNQYDGDSWTSLRLTRQTRGFTPHFLGQIVEKGALADTECKAQILNHWMTSIVERGSRLKFQHELTSSLLNEDKGNVLFENLAFSTDASGRYHITLDEFGQRRLSLISSVLSNMREHLESSGLSDSKLQSTSDEYRELVKTLMAAMKSNYEELGSQNEQSQGQYVDFVQRVVGFLQEHAQSICPIDEFFTDPSTFPLPAHDPQYIAARLKSYGARLSVGKVAKQLVMFVQNVSERAAVDGQQTYLVNQLYSAMSNTFEHGDVQQPTIRAFLLQCVFPAYVEISLNVTGAWILVRPICQSLTLMLPDLLTDMDACNGSSLSIVIDSIAVYFNAVCSSLRLLVDHPGLLEEPSVLFTVVSFLETVIASLALIDYLDRATDKASILVTYINIFKEFSLFAAASLLDPVSATAPDALENPPDNIATAAAPLWADARRFAARELQSWLKQACSTHHGKYFIRRGQQVKEIEVRPEYASVEDAKTVFVQTVEGFFGMMEGLDTFSS</sequence>
<name>A0A2B7YRM4_POLH7</name>
<reference evidence="2 3" key="1">
    <citation type="submission" date="2017-10" db="EMBL/GenBank/DDBJ databases">
        <title>Comparative genomics in systemic dimorphic fungi from Ajellomycetaceae.</title>
        <authorList>
            <person name="Munoz J.F."/>
            <person name="Mcewen J.G."/>
            <person name="Clay O.K."/>
            <person name="Cuomo C.A."/>
        </authorList>
    </citation>
    <scope>NUCLEOTIDE SEQUENCE [LARGE SCALE GENOMIC DNA]</scope>
    <source>
        <strain evidence="2 3">UAMH7299</strain>
    </source>
</reference>
<feature type="region of interest" description="Disordered" evidence="1">
    <location>
        <begin position="105"/>
        <end position="245"/>
    </location>
</feature>
<keyword evidence="3" id="KW-1185">Reference proteome</keyword>
<feature type="compositionally biased region" description="Polar residues" evidence="1">
    <location>
        <begin position="275"/>
        <end position="284"/>
    </location>
</feature>
<feature type="compositionally biased region" description="Basic and acidic residues" evidence="1">
    <location>
        <begin position="47"/>
        <end position="58"/>
    </location>
</feature>
<evidence type="ECO:0000313" key="3">
    <source>
        <dbReference type="Proteomes" id="UP000224634"/>
    </source>
</evidence>
<feature type="compositionally biased region" description="Polar residues" evidence="1">
    <location>
        <begin position="166"/>
        <end position="177"/>
    </location>
</feature>
<proteinExistence type="predicted"/>
<feature type="compositionally biased region" description="Basic residues" evidence="1">
    <location>
        <begin position="935"/>
        <end position="946"/>
    </location>
</feature>
<dbReference type="InterPro" id="IPR019021">
    <property type="entry name" value="Mms22"/>
</dbReference>
<feature type="compositionally biased region" description="Polar residues" evidence="1">
    <location>
        <begin position="815"/>
        <end position="832"/>
    </location>
</feature>
<feature type="region of interest" description="Disordered" evidence="1">
    <location>
        <begin position="1"/>
        <end position="85"/>
    </location>
</feature>
<dbReference type="GO" id="GO:0031297">
    <property type="term" value="P:replication fork processing"/>
    <property type="evidence" value="ECO:0007669"/>
    <property type="project" value="InterPro"/>
</dbReference>
<dbReference type="PANTHER" id="PTHR28122">
    <property type="entry name" value="E3 UBIQUITIN-PROTEIN LIGASE SUBSTRATE RECEPTOR MMS22"/>
    <property type="match status" value="1"/>
</dbReference>
<comment type="caution">
    <text evidence="2">The sequence shown here is derived from an EMBL/GenBank/DDBJ whole genome shotgun (WGS) entry which is preliminary data.</text>
</comment>
<feature type="region of interest" description="Disordered" evidence="1">
    <location>
        <begin position="510"/>
        <end position="569"/>
    </location>
</feature>
<gene>
    <name evidence="2" type="ORF">AJ80_02466</name>
</gene>
<feature type="compositionally biased region" description="Basic residues" evidence="1">
    <location>
        <begin position="658"/>
        <end position="672"/>
    </location>
</feature>
<feature type="region of interest" description="Disordered" evidence="1">
    <location>
        <begin position="586"/>
        <end position="839"/>
    </location>
</feature>
<feature type="compositionally biased region" description="Low complexity" evidence="1">
    <location>
        <begin position="544"/>
        <end position="557"/>
    </location>
</feature>
<feature type="compositionally biased region" description="Polar residues" evidence="1">
    <location>
        <begin position="136"/>
        <end position="145"/>
    </location>
</feature>
<feature type="compositionally biased region" description="Basic residues" evidence="1">
    <location>
        <begin position="702"/>
        <end position="713"/>
    </location>
</feature>
<feature type="region of interest" description="Disordered" evidence="1">
    <location>
        <begin position="273"/>
        <end position="359"/>
    </location>
</feature>
<accession>A0A2B7YRM4</accession>
<feature type="compositionally biased region" description="Acidic residues" evidence="1">
    <location>
        <begin position="586"/>
        <end position="595"/>
    </location>
</feature>
<feature type="region of interest" description="Disordered" evidence="1">
    <location>
        <begin position="921"/>
        <end position="966"/>
    </location>
</feature>
<evidence type="ECO:0000256" key="1">
    <source>
        <dbReference type="SAM" id="MobiDB-lite"/>
    </source>
</evidence>
<feature type="compositionally biased region" description="Acidic residues" evidence="1">
    <location>
        <begin position="59"/>
        <end position="68"/>
    </location>
</feature>
<dbReference type="Proteomes" id="UP000224634">
    <property type="component" value="Unassembled WGS sequence"/>
</dbReference>
<dbReference type="STRING" id="1447883.A0A2B7YRM4"/>
<dbReference type="GO" id="GO:0000724">
    <property type="term" value="P:double-strand break repair via homologous recombination"/>
    <property type="evidence" value="ECO:0007669"/>
    <property type="project" value="TreeGrafter"/>
</dbReference>
<dbReference type="GO" id="GO:0035361">
    <property type="term" value="C:Cul8-RING ubiquitin ligase complex"/>
    <property type="evidence" value="ECO:0007669"/>
    <property type="project" value="TreeGrafter"/>
</dbReference>
<protein>
    <submittedName>
        <fullName evidence="2">Uncharacterized protein</fullName>
    </submittedName>
</protein>
<feature type="compositionally biased region" description="Basic and acidic residues" evidence="1">
    <location>
        <begin position="510"/>
        <end position="534"/>
    </location>
</feature>